<dbReference type="RefSeq" id="WP_014102606.1">
    <property type="nucleotide sequence ID" value="NC_016026.1"/>
</dbReference>
<organism evidence="2 3">
    <name type="scientific">Micavibrio aeruginosavorus (strain ARL-13)</name>
    <dbReference type="NCBI Taxonomy" id="856793"/>
    <lineage>
        <taxon>Bacteria</taxon>
        <taxon>Pseudomonadati</taxon>
        <taxon>Bdellovibrionota</taxon>
        <taxon>Bdellovibrionia</taxon>
        <taxon>Bdellovibrionales</taxon>
        <taxon>Pseudobdellovibrionaceae</taxon>
        <taxon>Micavibrio</taxon>
    </lineage>
</organism>
<dbReference type="Gene3D" id="3.30.2010.10">
    <property type="entry name" value="Metalloproteases ('zincins'), catalytic domain"/>
    <property type="match status" value="1"/>
</dbReference>
<reference evidence="2 3" key="1">
    <citation type="journal article" date="2011" name="BMC Genomics">
        <title>Genomic insights into an obligate epibiotic bacterial predator: Micavibrio aeruginosavorus ARL-13.</title>
        <authorList>
            <person name="Wang Z."/>
            <person name="Kadouri D."/>
            <person name="Wu M."/>
        </authorList>
    </citation>
    <scope>NUCLEOTIDE SEQUENCE [LARGE SCALE GENOMIC DNA]</scope>
    <source>
        <strain evidence="2 3">ARL-13</strain>
    </source>
</reference>
<dbReference type="KEGG" id="mai:MICA_1055"/>
<dbReference type="STRING" id="856793.MICA_1055"/>
<keyword evidence="3" id="KW-1185">Reference proteome</keyword>
<dbReference type="CDD" id="cd07344">
    <property type="entry name" value="M48_yhfN_like"/>
    <property type="match status" value="1"/>
</dbReference>
<dbReference type="eggNOG" id="COG1451">
    <property type="taxonomic scope" value="Bacteria"/>
</dbReference>
<feature type="domain" description="YgjP-like metallopeptidase" evidence="1">
    <location>
        <begin position="42"/>
        <end position="241"/>
    </location>
</feature>
<dbReference type="AlphaFoldDB" id="G2KN50"/>
<dbReference type="InterPro" id="IPR002725">
    <property type="entry name" value="YgjP-like_metallopeptidase"/>
</dbReference>
<gene>
    <name evidence="2" type="ordered locus">MICA_1055</name>
</gene>
<dbReference type="EMBL" id="CP002382">
    <property type="protein sequence ID" value="AEP09383.1"/>
    <property type="molecule type" value="Genomic_DNA"/>
</dbReference>
<dbReference type="InterPro" id="IPR053136">
    <property type="entry name" value="UTP_pyrophosphatase-like"/>
</dbReference>
<name>G2KN50_MICAA</name>
<evidence type="ECO:0000313" key="2">
    <source>
        <dbReference type="EMBL" id="AEP09383.1"/>
    </source>
</evidence>
<dbReference type="Pfam" id="PF01863">
    <property type="entry name" value="YgjP-like"/>
    <property type="match status" value="1"/>
</dbReference>
<dbReference type="PANTHER" id="PTHR30399">
    <property type="entry name" value="UNCHARACTERIZED PROTEIN YGJP"/>
    <property type="match status" value="1"/>
</dbReference>
<sequence length="255" mass="29421">MVRTTSTKGGKNRDKDALAKAQQAVNSIHPCLRLTVSKRARRMALRLDPAARVVHLIVPHRASMERALDFARQNKLWVEKRLEDLPEPVPFVDGAVLPIMGHNVTLHIHYDPKLKMTDIELKPRTLIVKTNKEDVAPRIKRFLRQLASDAITEMAHEKAKQIDRNKKIQSITVRDTRSRWGSCSEDGKMSFSWRLIFAPSLAMDYVIAHEVAHLKVMDHSQRFWTQCEKLSDDFDFGYDWMQKNGHSLMRFGQDA</sequence>
<evidence type="ECO:0000259" key="1">
    <source>
        <dbReference type="Pfam" id="PF01863"/>
    </source>
</evidence>
<protein>
    <recommendedName>
        <fullName evidence="1">YgjP-like metallopeptidase domain-containing protein</fullName>
    </recommendedName>
</protein>
<evidence type="ECO:0000313" key="3">
    <source>
        <dbReference type="Proteomes" id="UP000009286"/>
    </source>
</evidence>
<dbReference type="PANTHER" id="PTHR30399:SF1">
    <property type="entry name" value="UTP PYROPHOSPHATASE"/>
    <property type="match status" value="1"/>
</dbReference>
<dbReference type="OrthoDB" id="9795402at2"/>
<dbReference type="HOGENOM" id="CLU_065947_2_1_5"/>
<proteinExistence type="predicted"/>
<dbReference type="Proteomes" id="UP000009286">
    <property type="component" value="Chromosome"/>
</dbReference>
<accession>G2KN50</accession>